<dbReference type="InterPro" id="IPR013785">
    <property type="entry name" value="Aldolase_TIM"/>
</dbReference>
<evidence type="ECO:0000313" key="5">
    <source>
        <dbReference type="Proteomes" id="UP000191055"/>
    </source>
</evidence>
<dbReference type="EMBL" id="FUYV01000017">
    <property type="protein sequence ID" value="SKC23501.1"/>
    <property type="molecule type" value="Genomic_DNA"/>
</dbReference>
<dbReference type="Proteomes" id="UP000191055">
    <property type="component" value="Unassembled WGS sequence"/>
</dbReference>
<evidence type="ECO:0000313" key="4">
    <source>
        <dbReference type="EMBL" id="SKC23501.1"/>
    </source>
</evidence>
<feature type="domain" description="Thiamine phosphate synthase/TenI" evidence="3">
    <location>
        <begin position="3"/>
        <end position="172"/>
    </location>
</feature>
<dbReference type="GO" id="GO:0005737">
    <property type="term" value="C:cytoplasm"/>
    <property type="evidence" value="ECO:0007669"/>
    <property type="project" value="TreeGrafter"/>
</dbReference>
<dbReference type="SUPFAM" id="SSF51391">
    <property type="entry name" value="Thiamin phosphate synthase"/>
    <property type="match status" value="1"/>
</dbReference>
<dbReference type="InterPro" id="IPR022998">
    <property type="entry name" value="ThiamineP_synth_TenI"/>
</dbReference>
<evidence type="ECO:0000256" key="2">
    <source>
        <dbReference type="ARBA" id="ARBA00022977"/>
    </source>
</evidence>
<comment type="pathway">
    <text evidence="1">Cofactor biosynthesis; thiamine diphosphate biosynthesis.</text>
</comment>
<keyword evidence="2" id="KW-0784">Thiamine biosynthesis</keyword>
<evidence type="ECO:0000256" key="1">
    <source>
        <dbReference type="ARBA" id="ARBA00004948"/>
    </source>
</evidence>
<dbReference type="STRING" id="889453.SAMN03080601_02775"/>
<dbReference type="RefSeq" id="WP_079558471.1">
    <property type="nucleotide sequence ID" value="NZ_CP021904.1"/>
</dbReference>
<name>A0A1T5HSL4_9BACT</name>
<dbReference type="GO" id="GO:0004789">
    <property type="term" value="F:thiamine-phosphate diphosphorylase activity"/>
    <property type="evidence" value="ECO:0007669"/>
    <property type="project" value="TreeGrafter"/>
</dbReference>
<proteinExistence type="predicted"/>
<dbReference type="InterPro" id="IPR036206">
    <property type="entry name" value="ThiamineP_synth_sf"/>
</dbReference>
<dbReference type="KEGG" id="asx:CDL62_13015"/>
<dbReference type="AlphaFoldDB" id="A0A1T5HSL4"/>
<dbReference type="CDD" id="cd00564">
    <property type="entry name" value="TMP_TenI"/>
    <property type="match status" value="1"/>
</dbReference>
<keyword evidence="5" id="KW-1185">Reference proteome</keyword>
<reference evidence="4 5" key="1">
    <citation type="submission" date="2017-02" db="EMBL/GenBank/DDBJ databases">
        <authorList>
            <person name="Peterson S.W."/>
        </authorList>
    </citation>
    <scope>NUCLEOTIDE SEQUENCE [LARGE SCALE GENOMIC DNA]</scope>
    <source>
        <strain evidence="4 5">DSM 24412</strain>
    </source>
</reference>
<dbReference type="OrthoDB" id="194683at2"/>
<dbReference type="Gene3D" id="3.20.20.70">
    <property type="entry name" value="Aldolase class I"/>
    <property type="match status" value="1"/>
</dbReference>
<accession>A0A1T5HSL4</accession>
<sequence>MLITITHPSILKNEAAAIAALLDNGACFVHIRKPGASDVDLLRFMQSIPEKYYPKLTMHYHFDVALKLGLGGLHRSIHFSPPQVDGVRLSAGCHSFEEVIEANNERWNYVFLSPVYISISKSGYNSGFTQAELNKFFYERSENELPVVALGGITKTNIKEVKSTGFAGAALLGSVWETDGNAISITRSVENFNRIYKAWNQ</sequence>
<gene>
    <name evidence="4" type="ORF">SAMN03080601_02775</name>
</gene>
<dbReference type="GO" id="GO:0009228">
    <property type="term" value="P:thiamine biosynthetic process"/>
    <property type="evidence" value="ECO:0007669"/>
    <property type="project" value="UniProtKB-KW"/>
</dbReference>
<evidence type="ECO:0000259" key="3">
    <source>
        <dbReference type="Pfam" id="PF02581"/>
    </source>
</evidence>
<dbReference type="PANTHER" id="PTHR20857:SF15">
    <property type="entry name" value="THIAMINE-PHOSPHATE SYNTHASE"/>
    <property type="match status" value="1"/>
</dbReference>
<organism evidence="4 5">
    <name type="scientific">Alkalitalea saponilacus</name>
    <dbReference type="NCBI Taxonomy" id="889453"/>
    <lineage>
        <taxon>Bacteria</taxon>
        <taxon>Pseudomonadati</taxon>
        <taxon>Bacteroidota</taxon>
        <taxon>Bacteroidia</taxon>
        <taxon>Marinilabiliales</taxon>
        <taxon>Marinilabiliaceae</taxon>
        <taxon>Alkalitalea</taxon>
    </lineage>
</organism>
<dbReference type="PANTHER" id="PTHR20857">
    <property type="entry name" value="THIAMINE-PHOSPHATE PYROPHOSPHORYLASE"/>
    <property type="match status" value="1"/>
</dbReference>
<protein>
    <submittedName>
        <fullName evidence="4">Thiamine-phosphate pyrophosphorylase</fullName>
    </submittedName>
</protein>
<dbReference type="Pfam" id="PF02581">
    <property type="entry name" value="TMP-TENI"/>
    <property type="match status" value="1"/>
</dbReference>